<evidence type="ECO:0000259" key="7">
    <source>
        <dbReference type="PROSITE" id="PS50943"/>
    </source>
</evidence>
<evidence type="ECO:0000313" key="9">
    <source>
        <dbReference type="Proteomes" id="UP000199065"/>
    </source>
</evidence>
<dbReference type="Pfam" id="PF01381">
    <property type="entry name" value="HTH_3"/>
    <property type="match status" value="1"/>
</dbReference>
<dbReference type="InterPro" id="IPR018653">
    <property type="entry name" value="ScfR_C"/>
</dbReference>
<dbReference type="SUPFAM" id="SSF47413">
    <property type="entry name" value="lambda repressor-like DNA-binding domains"/>
    <property type="match status" value="1"/>
</dbReference>
<dbReference type="AlphaFoldDB" id="A0A1I2U831"/>
<dbReference type="Proteomes" id="UP000199065">
    <property type="component" value="Unassembled WGS sequence"/>
</dbReference>
<dbReference type="InterPro" id="IPR010982">
    <property type="entry name" value="Lambda_DNA-bd_dom_sf"/>
</dbReference>
<comment type="similarity">
    <text evidence="1">Belongs to the short-chain fatty acyl-CoA assimilation regulator (ScfR) family.</text>
</comment>
<dbReference type="STRING" id="185761.SAMN05660282_01694"/>
<dbReference type="PANTHER" id="PTHR46797:SF23">
    <property type="entry name" value="HTH-TYPE TRANSCRIPTIONAL REGULATOR SUTR"/>
    <property type="match status" value="1"/>
</dbReference>
<organism evidence="8 9">
    <name type="scientific">Corynebacterium spheniscorum</name>
    <dbReference type="NCBI Taxonomy" id="185761"/>
    <lineage>
        <taxon>Bacteria</taxon>
        <taxon>Bacillati</taxon>
        <taxon>Actinomycetota</taxon>
        <taxon>Actinomycetes</taxon>
        <taxon>Mycobacteriales</taxon>
        <taxon>Corynebacteriaceae</taxon>
        <taxon>Corynebacterium</taxon>
    </lineage>
</organism>
<dbReference type="EMBL" id="FOPJ01000011">
    <property type="protein sequence ID" value="SFG70976.1"/>
    <property type="molecule type" value="Genomic_DNA"/>
</dbReference>
<dbReference type="FunFam" id="1.10.260.40:FF:000025">
    <property type="entry name" value="Cro/Cl family transcriptional regulator"/>
    <property type="match status" value="1"/>
</dbReference>
<dbReference type="GO" id="GO:0003677">
    <property type="term" value="F:DNA binding"/>
    <property type="evidence" value="ECO:0007669"/>
    <property type="project" value="UniProtKB-KW"/>
</dbReference>
<evidence type="ECO:0000256" key="5">
    <source>
        <dbReference type="ARBA" id="ARBA00023163"/>
    </source>
</evidence>
<evidence type="ECO:0000256" key="4">
    <source>
        <dbReference type="ARBA" id="ARBA00023125"/>
    </source>
</evidence>
<evidence type="ECO:0000256" key="2">
    <source>
        <dbReference type="ARBA" id="ARBA00022491"/>
    </source>
</evidence>
<accession>A0A1I2U831</accession>
<gene>
    <name evidence="8" type="ORF">SAMN05660282_01694</name>
</gene>
<sequence>MGSRLRQLRRERDLSQASLAETLGLSPSYVNQIEHDVRPLTVPVLMRITEAFGVDATFFSRDDDSRLLAELQDVVLDKELCPSPVELQELSELVYNHPSIARTIVDMHRRYCNVRDKLSLATDTRHRSSSEALAMPHEEVRDFFYARQNYFDDIDKAAEKLARDLNLQRANNRSTEEALVTRLHSHGVSIHLAQSTDIASPEITPAGSTNIAPPPQAAPAAAPAMSSIRRSHSNLGADTTQHRFDAETRRLYLAEELSTGQRCFRMATELAHLEHDLVDKAIADAGFSGEAAAALATRGVASYFAAALLMPYTSFHSEAERQGYDIDYLRQVFGMGYETTCHRLSTLQRPGLRGIPFTFVRVDRAGNVSKRQSATGFHFSNSGGTCPLWNVYETFSDPGTIKRQVAQMPDGRTYFWVARTVRHRSAHYTQPDKLFSIGLGCDIRHAHRTVYSQGLDLSNLGAATPIGVGCRVCSRSHCAQRAFPQIHAELHIDAHRSSVAPYD</sequence>
<feature type="domain" description="HTH cro/C1-type" evidence="7">
    <location>
        <begin position="5"/>
        <end position="59"/>
    </location>
</feature>
<evidence type="ECO:0000256" key="6">
    <source>
        <dbReference type="SAM" id="MobiDB-lite"/>
    </source>
</evidence>
<dbReference type="Pfam" id="PF06114">
    <property type="entry name" value="Peptidase_M78"/>
    <property type="match status" value="1"/>
</dbReference>
<keyword evidence="5" id="KW-0804">Transcription</keyword>
<reference evidence="8 9" key="1">
    <citation type="submission" date="2016-10" db="EMBL/GenBank/DDBJ databases">
        <authorList>
            <person name="de Groot N.N."/>
        </authorList>
    </citation>
    <scope>NUCLEOTIDE SEQUENCE [LARGE SCALE GENOMIC DNA]</scope>
    <source>
        <strain>J11</strain>
        <strain evidence="9">PG 39</strain>
    </source>
</reference>
<feature type="region of interest" description="Disordered" evidence="6">
    <location>
        <begin position="204"/>
        <end position="226"/>
    </location>
</feature>
<keyword evidence="9" id="KW-1185">Reference proteome</keyword>
<keyword evidence="4" id="KW-0238">DNA-binding</keyword>
<evidence type="ECO:0000256" key="3">
    <source>
        <dbReference type="ARBA" id="ARBA00023015"/>
    </source>
</evidence>
<dbReference type="Gene3D" id="1.10.260.40">
    <property type="entry name" value="lambda repressor-like DNA-binding domains"/>
    <property type="match status" value="1"/>
</dbReference>
<name>A0A1I2U831_9CORY</name>
<dbReference type="PIRSF" id="PIRSF019251">
    <property type="entry name" value="Rv0465c"/>
    <property type="match status" value="1"/>
</dbReference>
<dbReference type="GO" id="GO:0005829">
    <property type="term" value="C:cytosol"/>
    <property type="evidence" value="ECO:0007669"/>
    <property type="project" value="TreeGrafter"/>
</dbReference>
<dbReference type="PROSITE" id="PS50943">
    <property type="entry name" value="HTH_CROC1"/>
    <property type="match status" value="1"/>
</dbReference>
<proteinExistence type="inferred from homology"/>
<dbReference type="InterPro" id="IPR010359">
    <property type="entry name" value="IrrE_HExxH"/>
</dbReference>
<dbReference type="Pfam" id="PF09856">
    <property type="entry name" value="ScfRs"/>
    <property type="match status" value="1"/>
</dbReference>
<dbReference type="PANTHER" id="PTHR46797">
    <property type="entry name" value="HTH-TYPE TRANSCRIPTIONAL REGULATOR"/>
    <property type="match status" value="1"/>
</dbReference>
<protein>
    <recommendedName>
        <fullName evidence="7">HTH cro/C1-type domain-containing protein</fullName>
    </recommendedName>
</protein>
<dbReference type="InterPro" id="IPR026281">
    <property type="entry name" value="HTH_RamB"/>
</dbReference>
<evidence type="ECO:0000256" key="1">
    <source>
        <dbReference type="ARBA" id="ARBA00007227"/>
    </source>
</evidence>
<dbReference type="CDD" id="cd00093">
    <property type="entry name" value="HTH_XRE"/>
    <property type="match status" value="1"/>
</dbReference>
<keyword evidence="3" id="KW-0805">Transcription regulation</keyword>
<dbReference type="InterPro" id="IPR001387">
    <property type="entry name" value="Cro/C1-type_HTH"/>
</dbReference>
<evidence type="ECO:0000313" key="8">
    <source>
        <dbReference type="EMBL" id="SFG70976.1"/>
    </source>
</evidence>
<dbReference type="SMART" id="SM00530">
    <property type="entry name" value="HTH_XRE"/>
    <property type="match status" value="1"/>
</dbReference>
<dbReference type="GO" id="GO:0003700">
    <property type="term" value="F:DNA-binding transcription factor activity"/>
    <property type="evidence" value="ECO:0007669"/>
    <property type="project" value="TreeGrafter"/>
</dbReference>
<keyword evidence="2" id="KW-0678">Repressor</keyword>
<dbReference type="InterPro" id="IPR050807">
    <property type="entry name" value="TransReg_Diox_bact_type"/>
</dbReference>